<keyword evidence="9" id="KW-0249">Electron transport</keyword>
<dbReference type="InterPro" id="IPR036736">
    <property type="entry name" value="ACP-like_sf"/>
</dbReference>
<name>A0A7J7JZZ1_BUGNE</name>
<evidence type="ECO:0000256" key="1">
    <source>
        <dbReference type="ARBA" id="ARBA00004173"/>
    </source>
</evidence>
<evidence type="ECO:0000256" key="3">
    <source>
        <dbReference type="ARBA" id="ARBA00022448"/>
    </source>
</evidence>
<evidence type="ECO:0000256" key="4">
    <source>
        <dbReference type="ARBA" id="ARBA00022450"/>
    </source>
</evidence>
<keyword evidence="10" id="KW-0443">Lipid metabolism</keyword>
<evidence type="ECO:0000256" key="8">
    <source>
        <dbReference type="ARBA" id="ARBA00022946"/>
    </source>
</evidence>
<proteinExistence type="inferred from homology"/>
<protein>
    <recommendedName>
        <fullName evidence="13">Acyl carrier protein</fullName>
    </recommendedName>
</protein>
<evidence type="ECO:0000256" key="6">
    <source>
        <dbReference type="ARBA" id="ARBA00022553"/>
    </source>
</evidence>
<dbReference type="SUPFAM" id="SSF47336">
    <property type="entry name" value="ACP-like"/>
    <property type="match status" value="1"/>
</dbReference>
<dbReference type="OrthoDB" id="448946at2759"/>
<dbReference type="Pfam" id="PF00550">
    <property type="entry name" value="PP-binding"/>
    <property type="match status" value="1"/>
</dbReference>
<evidence type="ECO:0000256" key="10">
    <source>
        <dbReference type="ARBA" id="ARBA00023098"/>
    </source>
</evidence>
<keyword evidence="3" id="KW-0813">Transport</keyword>
<dbReference type="PANTHER" id="PTHR20863">
    <property type="entry name" value="ACYL CARRIER PROTEIN"/>
    <property type="match status" value="1"/>
</dbReference>
<evidence type="ECO:0000256" key="7">
    <source>
        <dbReference type="ARBA" id="ARBA00022832"/>
    </source>
</evidence>
<evidence type="ECO:0000256" key="9">
    <source>
        <dbReference type="ARBA" id="ARBA00022982"/>
    </source>
</evidence>
<reference evidence="15" key="1">
    <citation type="submission" date="2020-06" db="EMBL/GenBank/DDBJ databases">
        <title>Draft genome of Bugula neritina, a colonial animal packing powerful symbionts and potential medicines.</title>
        <authorList>
            <person name="Rayko M."/>
        </authorList>
    </citation>
    <scope>NUCLEOTIDE SEQUENCE [LARGE SCALE GENOMIC DNA]</scope>
    <source>
        <strain evidence="15">Kwan_BN1</strain>
    </source>
</reference>
<evidence type="ECO:0000259" key="14">
    <source>
        <dbReference type="PROSITE" id="PS50075"/>
    </source>
</evidence>
<keyword evidence="16" id="KW-1185">Reference proteome</keyword>
<keyword evidence="6" id="KW-0597">Phosphoprotein</keyword>
<dbReference type="PROSITE" id="PS50075">
    <property type="entry name" value="CARRIER"/>
    <property type="match status" value="1"/>
</dbReference>
<evidence type="ECO:0000256" key="12">
    <source>
        <dbReference type="ARBA" id="ARBA00023160"/>
    </source>
</evidence>
<keyword evidence="5 13" id="KW-0444">Lipid biosynthesis</keyword>
<gene>
    <name evidence="15" type="ORF">EB796_010784</name>
</gene>
<dbReference type="PANTHER" id="PTHR20863:SF28">
    <property type="entry name" value="ACYL CARRIER PROTEIN, MITOCHONDRIAL"/>
    <property type="match status" value="1"/>
</dbReference>
<accession>A0A7J7JZZ1</accession>
<dbReference type="HAMAP" id="MF_01217">
    <property type="entry name" value="Acyl_carrier"/>
    <property type="match status" value="1"/>
</dbReference>
<sequence>MTTRNALCKYLILLQQNLKTGNALSLNTWQCNFRRSVHLRVPLLFRKPSDSVSPRTWNLALRVSPNSQSQIQSVRLCSSKETDISNRVLECIRQFDKLGAKSAEVELNSRFAQDLSMDSLDHVEMIMSIEDEFGVEIPDAELESMDTPAKIVEYLINKADLPNL</sequence>
<keyword evidence="8" id="KW-0809">Transit peptide</keyword>
<evidence type="ECO:0000256" key="5">
    <source>
        <dbReference type="ARBA" id="ARBA00022516"/>
    </source>
</evidence>
<feature type="domain" description="Carrier" evidence="14">
    <location>
        <begin position="82"/>
        <end position="159"/>
    </location>
</feature>
<dbReference type="AlphaFoldDB" id="A0A7J7JZZ1"/>
<dbReference type="Proteomes" id="UP000593567">
    <property type="component" value="Unassembled WGS sequence"/>
</dbReference>
<keyword evidence="12 13" id="KW-0275">Fatty acid biosynthesis</keyword>
<dbReference type="Gene3D" id="1.10.1200.10">
    <property type="entry name" value="ACP-like"/>
    <property type="match status" value="1"/>
</dbReference>
<evidence type="ECO:0000256" key="2">
    <source>
        <dbReference type="ARBA" id="ARBA00010930"/>
    </source>
</evidence>
<keyword evidence="11" id="KW-0496">Mitochondrion</keyword>
<dbReference type="InterPro" id="IPR003231">
    <property type="entry name" value="ACP"/>
</dbReference>
<dbReference type="InterPro" id="IPR009081">
    <property type="entry name" value="PP-bd_ACP"/>
</dbReference>
<comment type="caution">
    <text evidence="15">The sequence shown here is derived from an EMBL/GenBank/DDBJ whole genome shotgun (WGS) entry which is preliminary data.</text>
</comment>
<keyword evidence="4 13" id="KW-0596">Phosphopantetheine</keyword>
<organism evidence="15 16">
    <name type="scientific">Bugula neritina</name>
    <name type="common">Brown bryozoan</name>
    <name type="synonym">Sertularia neritina</name>
    <dbReference type="NCBI Taxonomy" id="10212"/>
    <lineage>
        <taxon>Eukaryota</taxon>
        <taxon>Metazoa</taxon>
        <taxon>Spiralia</taxon>
        <taxon>Lophotrochozoa</taxon>
        <taxon>Bryozoa</taxon>
        <taxon>Gymnolaemata</taxon>
        <taxon>Cheilostomatida</taxon>
        <taxon>Flustrina</taxon>
        <taxon>Buguloidea</taxon>
        <taxon>Bugulidae</taxon>
        <taxon>Bugula</taxon>
    </lineage>
</organism>
<dbReference type="EMBL" id="VXIV02001658">
    <property type="protein sequence ID" value="KAF6030898.1"/>
    <property type="molecule type" value="Genomic_DNA"/>
</dbReference>
<evidence type="ECO:0000256" key="11">
    <source>
        <dbReference type="ARBA" id="ARBA00023128"/>
    </source>
</evidence>
<dbReference type="GO" id="GO:0000035">
    <property type="term" value="F:acyl binding"/>
    <property type="evidence" value="ECO:0007669"/>
    <property type="project" value="TreeGrafter"/>
</dbReference>
<evidence type="ECO:0000313" key="15">
    <source>
        <dbReference type="EMBL" id="KAF6030898.1"/>
    </source>
</evidence>
<evidence type="ECO:0000313" key="16">
    <source>
        <dbReference type="Proteomes" id="UP000593567"/>
    </source>
</evidence>
<comment type="function">
    <text evidence="13">Carrier of the growing fatty acid chain in fatty acid biosynthesis.</text>
</comment>
<keyword evidence="7" id="KW-0276">Fatty acid metabolism</keyword>
<comment type="subcellular location">
    <subcellularLocation>
        <location evidence="1">Mitochondrion</location>
    </subcellularLocation>
</comment>
<evidence type="ECO:0000256" key="13">
    <source>
        <dbReference type="RuleBase" id="RU000722"/>
    </source>
</evidence>
<dbReference type="GO" id="GO:0005739">
    <property type="term" value="C:mitochondrion"/>
    <property type="evidence" value="ECO:0007669"/>
    <property type="project" value="UniProtKB-SubCell"/>
</dbReference>
<comment type="similarity">
    <text evidence="2">Belongs to the acyl carrier protein (ACP) family.</text>
</comment>
<dbReference type="GO" id="GO:0000036">
    <property type="term" value="F:acyl carrier activity"/>
    <property type="evidence" value="ECO:0007669"/>
    <property type="project" value="TreeGrafter"/>
</dbReference>